<evidence type="ECO:0000313" key="3">
    <source>
        <dbReference type="Proteomes" id="UP001271274"/>
    </source>
</evidence>
<keyword evidence="1" id="KW-0812">Transmembrane</keyword>
<evidence type="ECO:0000313" key="2">
    <source>
        <dbReference type="EMBL" id="MDX3703192.1"/>
    </source>
</evidence>
<keyword evidence="1" id="KW-1133">Transmembrane helix</keyword>
<feature type="transmembrane region" description="Helical" evidence="1">
    <location>
        <begin position="66"/>
        <end position="84"/>
    </location>
</feature>
<keyword evidence="1" id="KW-0472">Membrane</keyword>
<gene>
    <name evidence="2" type="ORF">PV662_26195</name>
</gene>
<evidence type="ECO:0000256" key="1">
    <source>
        <dbReference type="SAM" id="Phobius"/>
    </source>
</evidence>
<dbReference type="RefSeq" id="WP_046706104.1">
    <property type="nucleotide sequence ID" value="NZ_JARAUR010000077.1"/>
</dbReference>
<proteinExistence type="predicted"/>
<name>A0ABU4NKK6_9ACTN</name>
<reference evidence="2 3" key="1">
    <citation type="journal article" date="2023" name="Microb. Genom.">
        <title>Mesoterricola silvestris gen. nov., sp. nov., Mesoterricola sediminis sp. nov., Geothrix oryzae sp. nov., Geothrix edaphica sp. nov., Geothrix rubra sp. nov., and Geothrix limicola sp. nov., six novel members of Acidobacteriota isolated from soils.</title>
        <authorList>
            <person name="Weisberg A.J."/>
            <person name="Pearce E."/>
            <person name="Kramer C.G."/>
            <person name="Chang J.H."/>
            <person name="Clarke C.R."/>
        </authorList>
    </citation>
    <scope>NUCLEOTIDE SEQUENCE [LARGE SCALE GENOMIC DNA]</scope>
    <source>
        <strain evidence="2 3">ID09-01A</strain>
    </source>
</reference>
<dbReference type="Proteomes" id="UP001271274">
    <property type="component" value="Unassembled WGS sequence"/>
</dbReference>
<feature type="transmembrane region" description="Helical" evidence="1">
    <location>
        <begin position="40"/>
        <end position="59"/>
    </location>
</feature>
<keyword evidence="3" id="KW-1185">Reference proteome</keyword>
<organism evidence="2 3">
    <name type="scientific">Streptomyces europaeiscabiei</name>
    <dbReference type="NCBI Taxonomy" id="146819"/>
    <lineage>
        <taxon>Bacteria</taxon>
        <taxon>Bacillati</taxon>
        <taxon>Actinomycetota</taxon>
        <taxon>Actinomycetes</taxon>
        <taxon>Kitasatosporales</taxon>
        <taxon>Streptomycetaceae</taxon>
        <taxon>Streptomyces</taxon>
    </lineage>
</organism>
<accession>A0ABU4NKK6</accession>
<evidence type="ECO:0008006" key="4">
    <source>
        <dbReference type="Google" id="ProtNLM"/>
    </source>
</evidence>
<feature type="transmembrane region" description="Helical" evidence="1">
    <location>
        <begin position="121"/>
        <end position="138"/>
    </location>
</feature>
<comment type="caution">
    <text evidence="2">The sequence shown here is derived from an EMBL/GenBank/DDBJ whole genome shotgun (WGS) entry which is preliminary data.</text>
</comment>
<protein>
    <recommendedName>
        <fullName evidence="4">Integral membrane protein</fullName>
    </recommendedName>
</protein>
<dbReference type="EMBL" id="JARAYU010000009">
    <property type="protein sequence ID" value="MDX3703192.1"/>
    <property type="molecule type" value="Genomic_DNA"/>
</dbReference>
<sequence>MRTLRTTALVTAPPLLLAVAGMTHPRHLTAATADHWAGLHIVLLPAFPLLVLGLLVPLWGRPRRDAEGVLTVLAWAGCFTYAAYYTGLDAVAGIGAGTAAGTGVRGVVGRLFATGNELGQAGVYALAVATLATGLVLLRRHGARVLPGVLVVLGACWSFAESHIFWPRGVLSMLGFAAGFGLLVLASRTSDDKRARATAGSLTNS</sequence>
<feature type="transmembrane region" description="Helical" evidence="1">
    <location>
        <begin position="145"/>
        <end position="160"/>
    </location>
</feature>
<feature type="transmembrane region" description="Helical" evidence="1">
    <location>
        <begin position="166"/>
        <end position="186"/>
    </location>
</feature>